<dbReference type="PRINTS" id="PR00056">
    <property type="entry name" value="HSFDOMAIN"/>
</dbReference>
<evidence type="ECO:0000256" key="2">
    <source>
        <dbReference type="ARBA" id="ARBA00011233"/>
    </source>
</evidence>
<dbReference type="Proteomes" id="UP001291623">
    <property type="component" value="Unassembled WGS sequence"/>
</dbReference>
<dbReference type="GO" id="GO:0000978">
    <property type="term" value="F:RNA polymerase II cis-regulatory region sequence-specific DNA binding"/>
    <property type="evidence" value="ECO:0007669"/>
    <property type="project" value="TreeGrafter"/>
</dbReference>
<name>A0AAE1R2X4_9SOLA</name>
<dbReference type="Pfam" id="PF00447">
    <property type="entry name" value="HSF_DNA-bind"/>
    <property type="match status" value="1"/>
</dbReference>
<dbReference type="SUPFAM" id="SSF46785">
    <property type="entry name" value="Winged helix' DNA-binding domain"/>
    <property type="match status" value="1"/>
</dbReference>
<feature type="region of interest" description="Disordered" evidence="11">
    <location>
        <begin position="359"/>
        <end position="382"/>
    </location>
</feature>
<evidence type="ECO:0000256" key="3">
    <source>
        <dbReference type="ARBA" id="ARBA00022553"/>
    </source>
</evidence>
<evidence type="ECO:0000256" key="10">
    <source>
        <dbReference type="SAM" id="Coils"/>
    </source>
</evidence>
<protein>
    <recommendedName>
        <fullName evidence="12">HSF-type DNA-binding domain-containing protein</fullName>
    </recommendedName>
</protein>
<evidence type="ECO:0000256" key="1">
    <source>
        <dbReference type="ARBA" id="ARBA00004123"/>
    </source>
</evidence>
<comment type="subunit">
    <text evidence="2">Homotrimer.</text>
</comment>
<evidence type="ECO:0000256" key="8">
    <source>
        <dbReference type="ARBA" id="ARBA00023242"/>
    </source>
</evidence>
<dbReference type="InterPro" id="IPR036390">
    <property type="entry name" value="WH_DNA-bd_sf"/>
</dbReference>
<evidence type="ECO:0000256" key="11">
    <source>
        <dbReference type="SAM" id="MobiDB-lite"/>
    </source>
</evidence>
<keyword evidence="3" id="KW-0597">Phosphoprotein</keyword>
<dbReference type="SMART" id="SM00415">
    <property type="entry name" value="HSF"/>
    <property type="match status" value="1"/>
</dbReference>
<gene>
    <name evidence="13" type="ORF">RND71_037344</name>
</gene>
<dbReference type="PROSITE" id="PS00434">
    <property type="entry name" value="HSF_DOMAIN"/>
    <property type="match status" value="1"/>
</dbReference>
<evidence type="ECO:0000313" key="13">
    <source>
        <dbReference type="EMBL" id="KAK4344250.1"/>
    </source>
</evidence>
<comment type="subcellular location">
    <subcellularLocation>
        <location evidence="1">Nucleus</location>
    </subcellularLocation>
</comment>
<dbReference type="GO" id="GO:0005634">
    <property type="term" value="C:nucleus"/>
    <property type="evidence" value="ECO:0007669"/>
    <property type="project" value="UniProtKB-SubCell"/>
</dbReference>
<sequence length="382" mass="43247">MEANNNNMIAPFVMKTYQMVNDPKIDGLIAWGTANNSFIVVDPLDFSQRILPIYFKHNNFSSFVRQLNTYGFRKVDPDKWEFANEWFLRGQTHLLKNIVRRKHSRNSYSQKQDESEDEEILTEISRLKQEQKALEHEVENMTRRLEATEKRPQQMMAFLCKVVDDPEILHRIIMEKERSKRLSLTNSDKKRRLMISNSTSCSSIKSEEVIGATSSFHSPDANSHKDAFCQSSPSSETTSATWLSDRFYRPNLTDEGQLAHKSRPMMTYEPRTISSIRSPDTNFDKDAFCQSSPSSEAPYTAGWMSQRRVVVGHRPMINNEAYKSCPTMSSSLWSGSSECGGGFTAPPVDSFSGYDYGGGGGNVATEEASPPPYPFSLLGGSF</sequence>
<keyword evidence="4" id="KW-0805">Transcription regulation</keyword>
<evidence type="ECO:0000259" key="12">
    <source>
        <dbReference type="PROSITE" id="PS00434"/>
    </source>
</evidence>
<feature type="domain" description="HSF-type DNA-binding" evidence="12">
    <location>
        <begin position="51"/>
        <end position="75"/>
    </location>
</feature>
<proteinExistence type="inferred from homology"/>
<evidence type="ECO:0000256" key="7">
    <source>
        <dbReference type="ARBA" id="ARBA00023163"/>
    </source>
</evidence>
<feature type="region of interest" description="Disordered" evidence="11">
    <location>
        <begin position="216"/>
        <end position="237"/>
    </location>
</feature>
<dbReference type="GO" id="GO:0003700">
    <property type="term" value="F:DNA-binding transcription factor activity"/>
    <property type="evidence" value="ECO:0007669"/>
    <property type="project" value="InterPro"/>
</dbReference>
<evidence type="ECO:0000256" key="4">
    <source>
        <dbReference type="ARBA" id="ARBA00023015"/>
    </source>
</evidence>
<dbReference type="InterPro" id="IPR000232">
    <property type="entry name" value="HSF_DNA-bd"/>
</dbReference>
<reference evidence="13" key="1">
    <citation type="submission" date="2023-12" db="EMBL/GenBank/DDBJ databases">
        <title>Genome assembly of Anisodus tanguticus.</title>
        <authorList>
            <person name="Wang Y.-J."/>
        </authorList>
    </citation>
    <scope>NUCLEOTIDE SEQUENCE</scope>
    <source>
        <strain evidence="13">KB-2021</strain>
        <tissue evidence="13">Leaf</tissue>
    </source>
</reference>
<keyword evidence="8" id="KW-0539">Nucleus</keyword>
<dbReference type="EMBL" id="JAVYJV010000020">
    <property type="protein sequence ID" value="KAK4344250.1"/>
    <property type="molecule type" value="Genomic_DNA"/>
</dbReference>
<keyword evidence="6" id="KW-0238">DNA-binding</keyword>
<evidence type="ECO:0000256" key="5">
    <source>
        <dbReference type="ARBA" id="ARBA00023016"/>
    </source>
</evidence>
<dbReference type="FunFam" id="1.10.10.10:FF:000037">
    <property type="entry name" value="Heat stress transcription factor B-4"/>
    <property type="match status" value="1"/>
</dbReference>
<accession>A0AAE1R2X4</accession>
<evidence type="ECO:0000256" key="6">
    <source>
        <dbReference type="ARBA" id="ARBA00023125"/>
    </source>
</evidence>
<keyword evidence="14" id="KW-1185">Reference proteome</keyword>
<keyword evidence="10" id="KW-0175">Coiled coil</keyword>
<feature type="coiled-coil region" evidence="10">
    <location>
        <begin position="117"/>
        <end position="151"/>
    </location>
</feature>
<dbReference type="GO" id="GO:0006357">
    <property type="term" value="P:regulation of transcription by RNA polymerase II"/>
    <property type="evidence" value="ECO:0007669"/>
    <property type="project" value="TreeGrafter"/>
</dbReference>
<comment type="caution">
    <text evidence="13">The sequence shown here is derived from an EMBL/GenBank/DDBJ whole genome shotgun (WGS) entry which is preliminary data.</text>
</comment>
<dbReference type="GO" id="GO:0034605">
    <property type="term" value="P:cellular response to heat"/>
    <property type="evidence" value="ECO:0007669"/>
    <property type="project" value="TreeGrafter"/>
</dbReference>
<dbReference type="InterPro" id="IPR036388">
    <property type="entry name" value="WH-like_DNA-bd_sf"/>
</dbReference>
<dbReference type="PANTHER" id="PTHR10015:SF332">
    <property type="entry name" value="HEAT STRESS TRANSCRIPTION FACTOR C-1"/>
    <property type="match status" value="1"/>
</dbReference>
<evidence type="ECO:0000313" key="14">
    <source>
        <dbReference type="Proteomes" id="UP001291623"/>
    </source>
</evidence>
<keyword evidence="5" id="KW-0346">Stress response</keyword>
<organism evidence="13 14">
    <name type="scientific">Anisodus tanguticus</name>
    <dbReference type="NCBI Taxonomy" id="243964"/>
    <lineage>
        <taxon>Eukaryota</taxon>
        <taxon>Viridiplantae</taxon>
        <taxon>Streptophyta</taxon>
        <taxon>Embryophyta</taxon>
        <taxon>Tracheophyta</taxon>
        <taxon>Spermatophyta</taxon>
        <taxon>Magnoliopsida</taxon>
        <taxon>eudicotyledons</taxon>
        <taxon>Gunneridae</taxon>
        <taxon>Pentapetalae</taxon>
        <taxon>asterids</taxon>
        <taxon>lamiids</taxon>
        <taxon>Solanales</taxon>
        <taxon>Solanaceae</taxon>
        <taxon>Solanoideae</taxon>
        <taxon>Hyoscyameae</taxon>
        <taxon>Anisodus</taxon>
    </lineage>
</organism>
<evidence type="ECO:0000256" key="9">
    <source>
        <dbReference type="RuleBase" id="RU004020"/>
    </source>
</evidence>
<keyword evidence="7" id="KW-0804">Transcription</keyword>
<dbReference type="PANTHER" id="PTHR10015">
    <property type="entry name" value="HEAT SHOCK TRANSCRIPTION FACTOR"/>
    <property type="match status" value="1"/>
</dbReference>
<dbReference type="AlphaFoldDB" id="A0AAE1R2X4"/>
<dbReference type="Gene3D" id="1.10.10.10">
    <property type="entry name" value="Winged helix-like DNA-binding domain superfamily/Winged helix DNA-binding domain"/>
    <property type="match status" value="1"/>
</dbReference>
<comment type="similarity">
    <text evidence="9">Belongs to the HSF family.</text>
</comment>